<gene>
    <name evidence="1" type="ORF">GOC74_07570</name>
</gene>
<accession>A0A847UC41</accession>
<proteinExistence type="predicted"/>
<dbReference type="RefSeq" id="WP_170093584.1">
    <property type="nucleotide sequence ID" value="NZ_WOYG01000001.1"/>
</dbReference>
<protein>
    <submittedName>
        <fullName evidence="1">Uncharacterized protein</fullName>
    </submittedName>
</protein>
<reference evidence="1" key="1">
    <citation type="submission" date="2019-12" db="EMBL/GenBank/DDBJ databases">
        <title>Whole-genome sequence of Halomicrobium mukohataei pws1.</title>
        <authorList>
            <person name="Verma D.K."/>
            <person name="Gopal K."/>
            <person name="Prasad E.S."/>
        </authorList>
    </citation>
    <scope>NUCLEOTIDE SEQUENCE</scope>
    <source>
        <strain evidence="1">Pws1</strain>
    </source>
</reference>
<evidence type="ECO:0000313" key="2">
    <source>
        <dbReference type="Proteomes" id="UP000608662"/>
    </source>
</evidence>
<dbReference type="AlphaFoldDB" id="A0A847UC41"/>
<dbReference type="OrthoDB" id="205900at2157"/>
<organism evidence="1 2">
    <name type="scientific">Halomicrobium mukohataei</name>
    <dbReference type="NCBI Taxonomy" id="57705"/>
    <lineage>
        <taxon>Archaea</taxon>
        <taxon>Methanobacteriati</taxon>
        <taxon>Methanobacteriota</taxon>
        <taxon>Stenosarchaea group</taxon>
        <taxon>Halobacteria</taxon>
        <taxon>Halobacteriales</taxon>
        <taxon>Haloarculaceae</taxon>
        <taxon>Halomicrobium</taxon>
    </lineage>
</organism>
<name>A0A847UC41_9EURY</name>
<dbReference type="Proteomes" id="UP000608662">
    <property type="component" value="Unassembled WGS sequence"/>
</dbReference>
<dbReference type="EMBL" id="WOYG01000001">
    <property type="protein sequence ID" value="NLV09787.1"/>
    <property type="molecule type" value="Genomic_DNA"/>
</dbReference>
<comment type="caution">
    <text evidence="1">The sequence shown here is derived from an EMBL/GenBank/DDBJ whole genome shotgun (WGS) entry which is preliminary data.</text>
</comment>
<evidence type="ECO:0000313" key="1">
    <source>
        <dbReference type="EMBL" id="NLV09787.1"/>
    </source>
</evidence>
<sequence>MDTQNGSPTVSLEAVDEKVSRVLAASRVVQTSQSLTAQVAKVTRASSLYRWLTKEPDPEVVVVDLRETHTVGPFVRLLDRLVPHVERAWNGSSLKRATARTGALVRDAPVKVASVLLLVFLSVQTLQSLPAIQSGSVTTVGTFTLAWLLALVGLRVDWTLAELAESRAGRLLRALLEPPEPPNED</sequence>